<sequence length="67" mass="7369">MRVLKEDEILHVSGGGFDIQQVASDIWDFLISEQNPLNGANIGRAIGSFFANIGFSLGNIIVSWFDK</sequence>
<gene>
    <name evidence="1" type="ORF">PMPD1_4343</name>
</gene>
<organism evidence="1 2">
    <name type="scientific">Paramixta manurensis</name>
    <dbReference type="NCBI Taxonomy" id="2740817"/>
    <lineage>
        <taxon>Bacteria</taxon>
        <taxon>Pseudomonadati</taxon>
        <taxon>Pseudomonadota</taxon>
        <taxon>Gammaproteobacteria</taxon>
        <taxon>Enterobacterales</taxon>
        <taxon>Erwiniaceae</taxon>
        <taxon>Paramixta</taxon>
    </lineage>
</organism>
<evidence type="ECO:0000313" key="1">
    <source>
        <dbReference type="EMBL" id="QKJ89242.1"/>
    </source>
</evidence>
<accession>A0A6M8UQT9</accession>
<dbReference type="EMBL" id="CP054212">
    <property type="protein sequence ID" value="QKJ89242.1"/>
    <property type="molecule type" value="Genomic_DNA"/>
</dbReference>
<name>A0A6M8UQT9_9GAMM</name>
<protein>
    <submittedName>
        <fullName evidence="1">Uncharacterized protein</fullName>
    </submittedName>
</protein>
<reference evidence="1 2" key="1">
    <citation type="submission" date="2020-06" db="EMBL/GenBank/DDBJ databases">
        <title>Genome sequence of Paramixta manurensis strain PD-1.</title>
        <authorList>
            <person name="Lee C.W."/>
            <person name="Kim J."/>
        </authorList>
    </citation>
    <scope>NUCLEOTIDE SEQUENCE [LARGE SCALE GENOMIC DNA]</scope>
    <source>
        <strain evidence="1 2">PD-1</strain>
    </source>
</reference>
<dbReference type="AlphaFoldDB" id="A0A6M8UQT9"/>
<dbReference type="KEGG" id="pmak:PMPD1_4343"/>
<keyword evidence="2" id="KW-1185">Reference proteome</keyword>
<proteinExistence type="predicted"/>
<evidence type="ECO:0000313" key="2">
    <source>
        <dbReference type="Proteomes" id="UP000505325"/>
    </source>
</evidence>
<dbReference type="Proteomes" id="UP000505325">
    <property type="component" value="Chromosome"/>
</dbReference>